<evidence type="ECO:0000313" key="2">
    <source>
        <dbReference type="EMBL" id="MFC4294121.1"/>
    </source>
</evidence>
<evidence type="ECO:0000313" key="3">
    <source>
        <dbReference type="Proteomes" id="UP001595828"/>
    </source>
</evidence>
<accession>A0ABV8RPA7</accession>
<sequence>MLGPKLNTVFASRWKALYWAAGVMLTAYCSVPNPDPTPADKAQAQHMSHKNPWAKDAAQH</sequence>
<proteinExistence type="predicted"/>
<keyword evidence="3" id="KW-1185">Reference proteome</keyword>
<organism evidence="2 3">
    <name type="scientific">Novosphingobium tardum</name>
    <dbReference type="NCBI Taxonomy" id="1538021"/>
    <lineage>
        <taxon>Bacteria</taxon>
        <taxon>Pseudomonadati</taxon>
        <taxon>Pseudomonadota</taxon>
        <taxon>Alphaproteobacteria</taxon>
        <taxon>Sphingomonadales</taxon>
        <taxon>Sphingomonadaceae</taxon>
        <taxon>Novosphingobium</taxon>
    </lineage>
</organism>
<feature type="region of interest" description="Disordered" evidence="1">
    <location>
        <begin position="34"/>
        <end position="60"/>
    </location>
</feature>
<comment type="caution">
    <text evidence="2">The sequence shown here is derived from an EMBL/GenBank/DDBJ whole genome shotgun (WGS) entry which is preliminary data.</text>
</comment>
<dbReference type="Proteomes" id="UP001595828">
    <property type="component" value="Unassembled WGS sequence"/>
</dbReference>
<dbReference type="EMBL" id="JBHSDR010000003">
    <property type="protein sequence ID" value="MFC4294121.1"/>
    <property type="molecule type" value="Genomic_DNA"/>
</dbReference>
<protein>
    <submittedName>
        <fullName evidence="2">Uncharacterized protein</fullName>
    </submittedName>
</protein>
<evidence type="ECO:0000256" key="1">
    <source>
        <dbReference type="SAM" id="MobiDB-lite"/>
    </source>
</evidence>
<gene>
    <name evidence="2" type="ORF">ACFO0A_03505</name>
</gene>
<name>A0ABV8RPA7_9SPHN</name>
<reference evidence="3" key="1">
    <citation type="journal article" date="2019" name="Int. J. Syst. Evol. Microbiol.">
        <title>The Global Catalogue of Microorganisms (GCM) 10K type strain sequencing project: providing services to taxonomists for standard genome sequencing and annotation.</title>
        <authorList>
            <consortium name="The Broad Institute Genomics Platform"/>
            <consortium name="The Broad Institute Genome Sequencing Center for Infectious Disease"/>
            <person name="Wu L."/>
            <person name="Ma J."/>
        </authorList>
    </citation>
    <scope>NUCLEOTIDE SEQUENCE [LARGE SCALE GENOMIC DNA]</scope>
    <source>
        <strain evidence="3">CGMCC 1.12989</strain>
    </source>
</reference>